<protein>
    <recommendedName>
        <fullName evidence="4">PX domain-containing protein</fullName>
    </recommendedName>
</protein>
<accession>A0AAU9KRG0</accession>
<dbReference type="Proteomes" id="UP001160483">
    <property type="component" value="Unassembled WGS sequence"/>
</dbReference>
<evidence type="ECO:0008006" key="4">
    <source>
        <dbReference type="Google" id="ProtNLM"/>
    </source>
</evidence>
<comment type="caution">
    <text evidence="2">The sequence shown here is derived from an EMBL/GenBank/DDBJ whole genome shotgun (WGS) entry which is preliminary data.</text>
</comment>
<evidence type="ECO:0000256" key="1">
    <source>
        <dbReference type="SAM" id="Coils"/>
    </source>
</evidence>
<proteinExistence type="predicted"/>
<evidence type="ECO:0000313" key="2">
    <source>
        <dbReference type="EMBL" id="CAH0475140.1"/>
    </source>
</evidence>
<evidence type="ECO:0000313" key="3">
    <source>
        <dbReference type="Proteomes" id="UP001160483"/>
    </source>
</evidence>
<dbReference type="EMBL" id="CAKKTJ010000121">
    <property type="protein sequence ID" value="CAH0475140.1"/>
    <property type="molecule type" value="Genomic_DNA"/>
</dbReference>
<feature type="coiled-coil region" evidence="1">
    <location>
        <begin position="351"/>
        <end position="385"/>
    </location>
</feature>
<dbReference type="Gene3D" id="2.60.120.680">
    <property type="entry name" value="GOLD domain"/>
    <property type="match status" value="1"/>
</dbReference>
<feature type="coiled-coil region" evidence="1">
    <location>
        <begin position="467"/>
        <end position="501"/>
    </location>
</feature>
<reference evidence="2" key="1">
    <citation type="submission" date="2021-11" db="EMBL/GenBank/DDBJ databases">
        <authorList>
            <person name="Islam A."/>
            <person name="Islam S."/>
            <person name="Flora M.S."/>
            <person name="Rahman M."/>
            <person name="Ziaur R.M."/>
            <person name="Epstein J.H."/>
            <person name="Hassan M."/>
            <person name="Klassen M."/>
            <person name="Woodard K."/>
            <person name="Webb A."/>
            <person name="Webby R.J."/>
            <person name="El Zowalaty M.E."/>
        </authorList>
    </citation>
    <scope>NUCLEOTIDE SEQUENCE</scope>
    <source>
        <strain evidence="2">Pbs3</strain>
    </source>
</reference>
<dbReference type="AlphaFoldDB" id="A0AAU9KRG0"/>
<name>A0AAU9KRG0_9STRA</name>
<keyword evidence="1" id="KW-0175">Coiled coil</keyword>
<organism evidence="2 3">
    <name type="scientific">Peronospora belbahrii</name>
    <dbReference type="NCBI Taxonomy" id="622444"/>
    <lineage>
        <taxon>Eukaryota</taxon>
        <taxon>Sar</taxon>
        <taxon>Stramenopiles</taxon>
        <taxon>Oomycota</taxon>
        <taxon>Peronosporomycetes</taxon>
        <taxon>Peronosporales</taxon>
        <taxon>Peronosporaceae</taxon>
        <taxon>Peronospora</taxon>
    </lineage>
</organism>
<gene>
    <name evidence="2" type="ORF">PBS003_LOCUS1971</name>
</gene>
<sequence>MPLDVVIKVPSSCADPAPLETSTLVLLHHNGHFRILERTLRDFLHLERQLQLESQAKTFFSDSASISSSFEAYCDAKRSFYPSNQHGIRLAITLETFLSRLTLNSELLTTSLALKTFFDGNLLTSHKTTGRSYRDTVEAAMGSEEKDMELGKERVAAGCSMERHIAVNVEEEKQQVVLWKFVSQGTGLVFSALFSNEDEGKCVEMDPYSVSNDNVVEKKANEIEVAHYKTDCTFKTEDGDVYGHYVAKKNGVVTLLWENLDMDSVISKSLQFQATVVSLSAAEKILEVANALKTVDTPEWLHEYVDMSEITAVEDLVGWEYNEIGEVVDEHEAHDDDHAGRDRDVESQIQSAVLEECNHELEAQVARLEENLTTTKKELKNALDRVHIAEEIYKANLETITQLECGTVNGTAPKSWRVPTALPAGSHSETLDLNSTQTEETPSSELERMQQLCAGFQEQCLWRSVENMELEAQLAASQVEASSWRQRHVEQAAQVEELEKQNCILRKHKKILVQEVKRLQPYSHVNLAALVQEAQEARMVQRSLQAQLDSHELLKSEIKVDTSPIESEPADFVLVEASDDENVFE</sequence>